<dbReference type="InterPro" id="IPR016181">
    <property type="entry name" value="Acyl_CoA_acyltransferase"/>
</dbReference>
<dbReference type="PANTHER" id="PTHR43072">
    <property type="entry name" value="N-ACETYLTRANSFERASE"/>
    <property type="match status" value="1"/>
</dbReference>
<name>A0ABP3RIB4_9HYPH</name>
<evidence type="ECO:0000313" key="3">
    <source>
        <dbReference type="Proteomes" id="UP001424441"/>
    </source>
</evidence>
<evidence type="ECO:0000259" key="1">
    <source>
        <dbReference type="PROSITE" id="PS51186"/>
    </source>
</evidence>
<accession>A0ABP3RIB4</accession>
<feature type="domain" description="N-acetyltransferase" evidence="1">
    <location>
        <begin position="20"/>
        <end position="175"/>
    </location>
</feature>
<dbReference type="CDD" id="cd04301">
    <property type="entry name" value="NAT_SF"/>
    <property type="match status" value="1"/>
</dbReference>
<dbReference type="PANTHER" id="PTHR43072:SF60">
    <property type="entry name" value="L-2,4-DIAMINOBUTYRIC ACID ACETYLTRANSFERASE"/>
    <property type="match status" value="1"/>
</dbReference>
<organism evidence="2 3">
    <name type="scientific">Paenochrobactrum glaciei</name>
    <dbReference type="NCBI Taxonomy" id="486407"/>
    <lineage>
        <taxon>Bacteria</taxon>
        <taxon>Pseudomonadati</taxon>
        <taxon>Pseudomonadota</taxon>
        <taxon>Alphaproteobacteria</taxon>
        <taxon>Hyphomicrobiales</taxon>
        <taxon>Brucellaceae</taxon>
        <taxon>Paenochrobactrum</taxon>
    </lineage>
</organism>
<dbReference type="RefSeq" id="WP_343806045.1">
    <property type="nucleotide sequence ID" value="NZ_BAAADE010000005.1"/>
</dbReference>
<dbReference type="Proteomes" id="UP001424441">
    <property type="component" value="Unassembled WGS sequence"/>
</dbReference>
<dbReference type="EMBL" id="BAAADE010000005">
    <property type="protein sequence ID" value="GAA0608197.1"/>
    <property type="molecule type" value="Genomic_DNA"/>
</dbReference>
<dbReference type="InterPro" id="IPR000182">
    <property type="entry name" value="GNAT_dom"/>
</dbReference>
<dbReference type="PROSITE" id="PS51186">
    <property type="entry name" value="GNAT"/>
    <property type="match status" value="1"/>
</dbReference>
<protein>
    <submittedName>
        <fullName evidence="2">GNAT family N-acetyltransferase</fullName>
    </submittedName>
</protein>
<dbReference type="Pfam" id="PF00583">
    <property type="entry name" value="Acetyltransf_1"/>
    <property type="match status" value="1"/>
</dbReference>
<gene>
    <name evidence="2" type="ORF">GCM10008943_24700</name>
</gene>
<dbReference type="Gene3D" id="3.40.630.30">
    <property type="match status" value="1"/>
</dbReference>
<sequence>MTEENKTTEADALQAQRERITVRILCPNDVQNYKAVRIHALQHSPLTFGSSYAEESAYGDEVFAHRIRHEGGNAVYGAFDGDTLLGTAGVFVHERSSEKHRGTLWGVYVMPQARGLGLGSILVDHVIKYAEKHVVVLDAKVVASNDYARQIYHDLGFEKYGLEKKSFCIEGQFQDQELIFIDFSSPEWRSKDN</sequence>
<comment type="caution">
    <text evidence="2">The sequence shown here is derived from an EMBL/GenBank/DDBJ whole genome shotgun (WGS) entry which is preliminary data.</text>
</comment>
<proteinExistence type="predicted"/>
<evidence type="ECO:0000313" key="2">
    <source>
        <dbReference type="EMBL" id="GAA0608197.1"/>
    </source>
</evidence>
<dbReference type="SUPFAM" id="SSF55729">
    <property type="entry name" value="Acyl-CoA N-acyltransferases (Nat)"/>
    <property type="match status" value="1"/>
</dbReference>
<reference evidence="3" key="1">
    <citation type="journal article" date="2019" name="Int. J. Syst. Evol. Microbiol.">
        <title>The Global Catalogue of Microorganisms (GCM) 10K type strain sequencing project: providing services to taxonomists for standard genome sequencing and annotation.</title>
        <authorList>
            <consortium name="The Broad Institute Genomics Platform"/>
            <consortium name="The Broad Institute Genome Sequencing Center for Infectious Disease"/>
            <person name="Wu L."/>
            <person name="Ma J."/>
        </authorList>
    </citation>
    <scope>NUCLEOTIDE SEQUENCE [LARGE SCALE GENOMIC DNA]</scope>
    <source>
        <strain evidence="3">JCM 15115</strain>
    </source>
</reference>
<keyword evidence="3" id="KW-1185">Reference proteome</keyword>